<keyword evidence="12" id="KW-1185">Reference proteome</keyword>
<dbReference type="AlphaFoldDB" id="A0A5J4NG62"/>
<dbReference type="PANTHER" id="PTHR14527">
    <property type="entry name" value="PROTEIN MIS12 HOMOLOG"/>
    <property type="match status" value="1"/>
</dbReference>
<protein>
    <recommendedName>
        <fullName evidence="3">Protein MIS12 homolog</fullName>
    </recommendedName>
</protein>
<keyword evidence="4" id="KW-0158">Chromosome</keyword>
<feature type="non-terminal residue" evidence="11">
    <location>
        <position position="1"/>
    </location>
</feature>
<reference evidence="11 12" key="1">
    <citation type="journal article" date="2019" name="Gigascience">
        <title>Whole-genome sequence of the oriental lung fluke Paragonimus westermani.</title>
        <authorList>
            <person name="Oey H."/>
            <person name="Zakrzewski M."/>
            <person name="Narain K."/>
            <person name="Devi K.R."/>
            <person name="Agatsuma T."/>
            <person name="Nawaratna S."/>
            <person name="Gobert G.N."/>
            <person name="Jones M.K."/>
            <person name="Ragan M.A."/>
            <person name="McManus D.P."/>
            <person name="Krause L."/>
        </authorList>
    </citation>
    <scope>NUCLEOTIDE SEQUENCE [LARGE SCALE GENOMIC DNA]</scope>
    <source>
        <strain evidence="11 12">IND2009</strain>
    </source>
</reference>
<dbReference type="GO" id="GO:0000444">
    <property type="term" value="C:MIS12/MIND type complex"/>
    <property type="evidence" value="ECO:0007669"/>
    <property type="project" value="TreeGrafter"/>
</dbReference>
<comment type="caution">
    <text evidence="11">The sequence shown here is derived from an EMBL/GenBank/DDBJ whole genome shotgun (WGS) entry which is preliminary data.</text>
</comment>
<evidence type="ECO:0000313" key="11">
    <source>
        <dbReference type="EMBL" id="KAA3674239.1"/>
    </source>
</evidence>
<evidence type="ECO:0000256" key="3">
    <source>
        <dbReference type="ARBA" id="ARBA00013793"/>
    </source>
</evidence>
<keyword evidence="8" id="KW-0175">Coiled coil</keyword>
<comment type="subcellular location">
    <subcellularLocation>
        <location evidence="1">Chromosome</location>
        <location evidence="1">Centromere</location>
        <location evidence="1">Kinetochore</location>
    </subcellularLocation>
</comment>
<evidence type="ECO:0000256" key="5">
    <source>
        <dbReference type="ARBA" id="ARBA00022618"/>
    </source>
</evidence>
<evidence type="ECO:0000256" key="10">
    <source>
        <dbReference type="ARBA" id="ARBA00023328"/>
    </source>
</evidence>
<dbReference type="Pfam" id="PF05859">
    <property type="entry name" value="Mis12"/>
    <property type="match status" value="1"/>
</dbReference>
<dbReference type="GO" id="GO:0000070">
    <property type="term" value="P:mitotic sister chromatid segregation"/>
    <property type="evidence" value="ECO:0007669"/>
    <property type="project" value="TreeGrafter"/>
</dbReference>
<keyword evidence="10" id="KW-0137">Centromere</keyword>
<dbReference type="EMBL" id="QNGE01003290">
    <property type="protein sequence ID" value="KAA3674239.1"/>
    <property type="molecule type" value="Genomic_DNA"/>
</dbReference>
<comment type="similarity">
    <text evidence="2">Belongs to the mis12 family.</text>
</comment>
<evidence type="ECO:0000256" key="2">
    <source>
        <dbReference type="ARBA" id="ARBA00008643"/>
    </source>
</evidence>
<evidence type="ECO:0000256" key="1">
    <source>
        <dbReference type="ARBA" id="ARBA00004629"/>
    </source>
</evidence>
<dbReference type="GO" id="GO:0005634">
    <property type="term" value="C:nucleus"/>
    <property type="evidence" value="ECO:0007669"/>
    <property type="project" value="InterPro"/>
</dbReference>
<accession>A0A5J4NG62</accession>
<evidence type="ECO:0000256" key="7">
    <source>
        <dbReference type="ARBA" id="ARBA00022838"/>
    </source>
</evidence>
<dbReference type="GO" id="GO:0051301">
    <property type="term" value="P:cell division"/>
    <property type="evidence" value="ECO:0007669"/>
    <property type="project" value="UniProtKB-KW"/>
</dbReference>
<keyword evidence="7" id="KW-0995">Kinetochore</keyword>
<proteinExistence type="inferred from homology"/>
<evidence type="ECO:0000256" key="4">
    <source>
        <dbReference type="ARBA" id="ARBA00022454"/>
    </source>
</evidence>
<name>A0A5J4NG62_9TREM</name>
<keyword evidence="9" id="KW-0131">Cell cycle</keyword>
<dbReference type="PANTHER" id="PTHR14527:SF2">
    <property type="entry name" value="PROTEIN MIS12 HOMOLOG"/>
    <property type="match status" value="1"/>
</dbReference>
<gene>
    <name evidence="11" type="ORF">DEA37_0010087</name>
</gene>
<dbReference type="Proteomes" id="UP000324629">
    <property type="component" value="Unassembled WGS sequence"/>
</dbReference>
<evidence type="ECO:0000256" key="9">
    <source>
        <dbReference type="ARBA" id="ARBA00023306"/>
    </source>
</evidence>
<evidence type="ECO:0000256" key="6">
    <source>
        <dbReference type="ARBA" id="ARBA00022776"/>
    </source>
</evidence>
<evidence type="ECO:0000313" key="12">
    <source>
        <dbReference type="Proteomes" id="UP000324629"/>
    </source>
</evidence>
<dbReference type="InterPro" id="IPR008685">
    <property type="entry name" value="Centromere_Mis12"/>
</dbReference>
<organism evidence="11 12">
    <name type="scientific">Paragonimus westermani</name>
    <dbReference type="NCBI Taxonomy" id="34504"/>
    <lineage>
        <taxon>Eukaryota</taxon>
        <taxon>Metazoa</taxon>
        <taxon>Spiralia</taxon>
        <taxon>Lophotrochozoa</taxon>
        <taxon>Platyhelminthes</taxon>
        <taxon>Trematoda</taxon>
        <taxon>Digenea</taxon>
        <taxon>Plagiorchiida</taxon>
        <taxon>Troglotremata</taxon>
        <taxon>Troglotrematidae</taxon>
        <taxon>Paragonimus</taxon>
    </lineage>
</organism>
<evidence type="ECO:0000256" key="8">
    <source>
        <dbReference type="ARBA" id="ARBA00023054"/>
    </source>
</evidence>
<dbReference type="GO" id="GO:0051382">
    <property type="term" value="P:kinetochore assembly"/>
    <property type="evidence" value="ECO:0007669"/>
    <property type="project" value="TreeGrafter"/>
</dbReference>
<sequence length="218" mass="25258">PLLLAFFQPNCAEFMSTSTDDCEVITVDAAQEPAARLLGFAPLQLSDDIYNVVNDNLGAMIDSFGQKLLDRHQLKLNPAKVDRLLDHLRFKMQAQQDHLFDEFDKYLIGDLFDVDPNVVLEEDRCQLRYSEEQTRVVEERLDTYSKRMVALNACKTLLENKFKELSVIREQSRQLRENLTDTIRKTFEVDSLDELCSQVRERTHAIAQICSEFHKPTE</sequence>
<keyword evidence="5" id="KW-0132">Cell division</keyword>
<keyword evidence="6" id="KW-0498">Mitosis</keyword>